<sequence>MHAALVMAETTVRELPAAAPVYGVVAFGLLIGLLLVTYAFRSVGTRH</sequence>
<accession>A0A1J5QB19</accession>
<comment type="caution">
    <text evidence="2">The sequence shown here is derived from an EMBL/GenBank/DDBJ whole genome shotgun (WGS) entry which is preliminary data.</text>
</comment>
<keyword evidence="1" id="KW-0472">Membrane</keyword>
<organism evidence="2">
    <name type="scientific">mine drainage metagenome</name>
    <dbReference type="NCBI Taxonomy" id="410659"/>
    <lineage>
        <taxon>unclassified sequences</taxon>
        <taxon>metagenomes</taxon>
        <taxon>ecological metagenomes</taxon>
    </lineage>
</organism>
<protein>
    <submittedName>
        <fullName evidence="2">Uncharacterized protein</fullName>
    </submittedName>
</protein>
<name>A0A1J5QB19_9ZZZZ</name>
<keyword evidence="1" id="KW-1133">Transmembrane helix</keyword>
<proteinExistence type="predicted"/>
<keyword evidence="1" id="KW-0812">Transmembrane</keyword>
<dbReference type="AlphaFoldDB" id="A0A1J5QB19"/>
<dbReference type="EMBL" id="MLJW01002417">
    <property type="protein sequence ID" value="OIQ74691.1"/>
    <property type="molecule type" value="Genomic_DNA"/>
</dbReference>
<feature type="transmembrane region" description="Helical" evidence="1">
    <location>
        <begin position="20"/>
        <end position="40"/>
    </location>
</feature>
<reference evidence="2" key="1">
    <citation type="submission" date="2016-10" db="EMBL/GenBank/DDBJ databases">
        <title>Sequence of Gallionella enrichment culture.</title>
        <authorList>
            <person name="Poehlein A."/>
            <person name="Muehling M."/>
            <person name="Daniel R."/>
        </authorList>
    </citation>
    <scope>NUCLEOTIDE SEQUENCE</scope>
</reference>
<gene>
    <name evidence="2" type="ORF">GALL_436510</name>
</gene>
<evidence type="ECO:0000313" key="2">
    <source>
        <dbReference type="EMBL" id="OIQ74691.1"/>
    </source>
</evidence>
<evidence type="ECO:0000256" key="1">
    <source>
        <dbReference type="SAM" id="Phobius"/>
    </source>
</evidence>